<keyword evidence="3" id="KW-0732">Signal</keyword>
<comment type="caution">
    <text evidence="7">The sequence shown here is derived from an EMBL/GenBank/DDBJ whole genome shotgun (WGS) entry which is preliminary data.</text>
</comment>
<evidence type="ECO:0000313" key="8">
    <source>
        <dbReference type="Proteomes" id="UP000283509"/>
    </source>
</evidence>
<feature type="domain" description="Sushi" evidence="6">
    <location>
        <begin position="379"/>
        <end position="440"/>
    </location>
</feature>
<evidence type="ECO:0000256" key="3">
    <source>
        <dbReference type="ARBA" id="ARBA00022729"/>
    </source>
</evidence>
<reference evidence="7 8" key="1">
    <citation type="submission" date="2018-04" db="EMBL/GenBank/DDBJ databases">
        <authorList>
            <person name="Zhang X."/>
            <person name="Yuan J."/>
            <person name="Li F."/>
            <person name="Xiang J."/>
        </authorList>
    </citation>
    <scope>NUCLEOTIDE SEQUENCE [LARGE SCALE GENOMIC DNA]</scope>
    <source>
        <tissue evidence="7">Muscle</tissue>
    </source>
</reference>
<dbReference type="SUPFAM" id="SSF57535">
    <property type="entry name" value="Complement control module/SCR domain"/>
    <property type="match status" value="1"/>
</dbReference>
<proteinExistence type="predicted"/>
<evidence type="ECO:0000256" key="5">
    <source>
        <dbReference type="PROSITE-ProRule" id="PRU00302"/>
    </source>
</evidence>
<dbReference type="SMART" id="SM00032">
    <property type="entry name" value="CCP"/>
    <property type="match status" value="3"/>
</dbReference>
<dbReference type="Proteomes" id="UP000283509">
    <property type="component" value="Unassembled WGS sequence"/>
</dbReference>
<dbReference type="Gene3D" id="2.10.70.10">
    <property type="entry name" value="Complement Module, domain 1"/>
    <property type="match status" value="1"/>
</dbReference>
<gene>
    <name evidence="7" type="ORF">C7M84_024463</name>
</gene>
<keyword evidence="8" id="KW-1185">Reference proteome</keyword>
<comment type="caution">
    <text evidence="5">Lacks conserved residue(s) required for the propagation of feature annotation.</text>
</comment>
<evidence type="ECO:0000256" key="4">
    <source>
        <dbReference type="ARBA" id="ARBA00023157"/>
    </source>
</evidence>
<keyword evidence="4" id="KW-1015">Disulfide bond</keyword>
<dbReference type="PANTHER" id="PTHR45785:SF2">
    <property type="entry name" value="COMPLEMENT FACTOR H-RELATED"/>
    <property type="match status" value="1"/>
</dbReference>
<evidence type="ECO:0000259" key="6">
    <source>
        <dbReference type="PROSITE" id="PS50923"/>
    </source>
</evidence>
<protein>
    <submittedName>
        <fullName evidence="7">Putative complement factor H-like</fullName>
    </submittedName>
</protein>
<sequence length="494" mass="54842">MSSVWHNIDECSAEGADLAYPENLDAVQFLVDLVRKKEGNFSGPLRVNLGTNKIQGWDLTGIYQLSAELLSVLDTSSWHAYLTLFPGADANFTLETEIYPEIGNYTICKLYGINHCWTDPWPPRDNTTLVFNNTYNLNDRAYYDCHPGFHVWWSTSVRSYKRDCKGQIGGWGGGAPKCDPDSCVKNLPTAPSLVTMTTDRDYQTENGTVTYTCPSTMSTLDRKTVQIVTCTRTSRDYMFIPGFVDDCVVCNTEPIVANASTAWDNTTAWVIGDNITATCMERYHLYDDVVTQNITCTPEGWEEATDCVLIPYCFDDPPPAPSPLITNTTSVDFRNASGTVTFTCPDLMGTRDGRSDQVVTCSETPTEYVFLPTSVEDCDVCLGTPAVDNATVDWDPSLTYTVQAFVTATCNPSHLFEESVASQVVTCNNTGWESVPGCYPACTQDPPLAGENMEQLAYNFSGVGGVVRYNCSPGFHLKYDGEVMWFYQLNMLRY</sequence>
<feature type="domain" description="Sushi" evidence="6">
    <location>
        <begin position="114"/>
        <end position="180"/>
    </location>
</feature>
<comment type="subcellular location">
    <subcellularLocation>
        <location evidence="1">Virion</location>
    </subcellularLocation>
</comment>
<evidence type="ECO:0000313" key="7">
    <source>
        <dbReference type="EMBL" id="ROT82351.1"/>
    </source>
</evidence>
<dbReference type="EMBL" id="QCYY01000837">
    <property type="protein sequence ID" value="ROT82351.1"/>
    <property type="molecule type" value="Genomic_DNA"/>
</dbReference>
<organism evidence="7 8">
    <name type="scientific">Penaeus vannamei</name>
    <name type="common">Whiteleg shrimp</name>
    <name type="synonym">Litopenaeus vannamei</name>
    <dbReference type="NCBI Taxonomy" id="6689"/>
    <lineage>
        <taxon>Eukaryota</taxon>
        <taxon>Metazoa</taxon>
        <taxon>Ecdysozoa</taxon>
        <taxon>Arthropoda</taxon>
        <taxon>Crustacea</taxon>
        <taxon>Multicrustacea</taxon>
        <taxon>Malacostraca</taxon>
        <taxon>Eumalacostraca</taxon>
        <taxon>Eucarida</taxon>
        <taxon>Decapoda</taxon>
        <taxon>Dendrobranchiata</taxon>
        <taxon>Penaeoidea</taxon>
        <taxon>Penaeidae</taxon>
        <taxon>Penaeus</taxon>
    </lineage>
</organism>
<accession>A0A3R7PZT6</accession>
<dbReference type="InterPro" id="IPR051503">
    <property type="entry name" value="ComplSys_Reg/VirEntry_Med"/>
</dbReference>
<name>A0A3R7PZT6_PENVA</name>
<dbReference type="InterPro" id="IPR035976">
    <property type="entry name" value="Sushi/SCR/CCP_sf"/>
</dbReference>
<dbReference type="PROSITE" id="PS50923">
    <property type="entry name" value="SUSHI"/>
    <property type="match status" value="2"/>
</dbReference>
<reference evidence="7 8" key="2">
    <citation type="submission" date="2019-01" db="EMBL/GenBank/DDBJ databases">
        <title>The decoding of complex shrimp genome reveals the adaptation for benthos swimmer, frequently molting mechanism and breeding impact on genome.</title>
        <authorList>
            <person name="Sun Y."/>
            <person name="Gao Y."/>
            <person name="Yu Y."/>
        </authorList>
    </citation>
    <scope>NUCLEOTIDE SEQUENCE [LARGE SCALE GENOMIC DNA]</scope>
    <source>
        <tissue evidence="7">Muscle</tissue>
    </source>
</reference>
<dbReference type="AlphaFoldDB" id="A0A3R7PZT6"/>
<dbReference type="InterPro" id="IPR000436">
    <property type="entry name" value="Sushi_SCR_CCP_dom"/>
</dbReference>
<keyword evidence="2 5" id="KW-0768">Sushi</keyword>
<dbReference type="PANTHER" id="PTHR45785">
    <property type="entry name" value="COMPLEMENT FACTOR H-RELATED"/>
    <property type="match status" value="1"/>
</dbReference>
<dbReference type="OrthoDB" id="6378542at2759"/>
<evidence type="ECO:0000256" key="1">
    <source>
        <dbReference type="ARBA" id="ARBA00004328"/>
    </source>
</evidence>
<evidence type="ECO:0000256" key="2">
    <source>
        <dbReference type="ARBA" id="ARBA00022659"/>
    </source>
</evidence>